<feature type="domain" description="GH16" evidence="9">
    <location>
        <begin position="14"/>
        <end position="382"/>
    </location>
</feature>
<dbReference type="PROSITE" id="PS51762">
    <property type="entry name" value="GH16_2"/>
    <property type="match status" value="1"/>
</dbReference>
<evidence type="ECO:0000256" key="3">
    <source>
        <dbReference type="ARBA" id="ARBA00022692"/>
    </source>
</evidence>
<dbReference type="SUPFAM" id="SSF49899">
    <property type="entry name" value="Concanavalin A-like lectins/glucanases"/>
    <property type="match status" value="1"/>
</dbReference>
<keyword evidence="4" id="KW-0735">Signal-anchor</keyword>
<dbReference type="EMBL" id="CP143814">
    <property type="protein sequence ID" value="WVO23747.1"/>
    <property type="molecule type" value="Genomic_DNA"/>
</dbReference>
<evidence type="ECO:0000313" key="11">
    <source>
        <dbReference type="Proteomes" id="UP001432216"/>
    </source>
</evidence>
<dbReference type="InterPro" id="IPR005629">
    <property type="entry name" value="Skn1/Kre6/Sbg1"/>
</dbReference>
<keyword evidence="11" id="KW-1185">Reference proteome</keyword>
<keyword evidence="8" id="KW-0961">Cell wall biogenesis/degradation</keyword>
<organism evidence="10 11">
    <name type="scientific">Cryptococcus decagattii</name>
    <dbReference type="NCBI Taxonomy" id="1859122"/>
    <lineage>
        <taxon>Eukaryota</taxon>
        <taxon>Fungi</taxon>
        <taxon>Dikarya</taxon>
        <taxon>Basidiomycota</taxon>
        <taxon>Agaricomycotina</taxon>
        <taxon>Tremellomycetes</taxon>
        <taxon>Tremellales</taxon>
        <taxon>Cryptococcaceae</taxon>
        <taxon>Cryptococcus</taxon>
        <taxon>Cryptococcus gattii species complex</taxon>
    </lineage>
</organism>
<evidence type="ECO:0000256" key="6">
    <source>
        <dbReference type="ARBA" id="ARBA00023136"/>
    </source>
</evidence>
<evidence type="ECO:0000313" key="10">
    <source>
        <dbReference type="EMBL" id="WVO23747.1"/>
    </source>
</evidence>
<evidence type="ECO:0000256" key="7">
    <source>
        <dbReference type="ARBA" id="ARBA00023180"/>
    </source>
</evidence>
<evidence type="ECO:0000256" key="8">
    <source>
        <dbReference type="ARBA" id="ARBA00023316"/>
    </source>
</evidence>
<dbReference type="CDD" id="cd02180">
    <property type="entry name" value="GH16_fungal_KRE6_glucanase"/>
    <property type="match status" value="1"/>
</dbReference>
<gene>
    <name evidence="10" type="ORF">IAS62_005104</name>
</gene>
<protein>
    <recommendedName>
        <fullName evidence="9">GH16 domain-containing protein</fullName>
    </recommendedName>
</protein>
<keyword evidence="5" id="KW-1133">Transmembrane helix</keyword>
<dbReference type="InterPro" id="IPR013320">
    <property type="entry name" value="ConA-like_dom_sf"/>
</dbReference>
<dbReference type="GeneID" id="89991874"/>
<dbReference type="InterPro" id="IPR000757">
    <property type="entry name" value="Beta-glucanase-like"/>
</dbReference>
<evidence type="ECO:0000256" key="4">
    <source>
        <dbReference type="ARBA" id="ARBA00022968"/>
    </source>
</evidence>
<reference evidence="10 11" key="1">
    <citation type="submission" date="2024-01" db="EMBL/GenBank/DDBJ databases">
        <title>Comparative genomics of Cryptococcus and Kwoniella reveals pathogenesis evolution and contrasting modes of karyotype evolution via chromosome fusion or intercentromeric recombination.</title>
        <authorList>
            <person name="Coelho M.A."/>
            <person name="David-Palma M."/>
            <person name="Shea T."/>
            <person name="Bowers K."/>
            <person name="McGinley-Smith S."/>
            <person name="Mohammad A.W."/>
            <person name="Gnirke A."/>
            <person name="Yurkov A.M."/>
            <person name="Nowrousian M."/>
            <person name="Sun S."/>
            <person name="Cuomo C.A."/>
            <person name="Heitman J."/>
        </authorList>
    </citation>
    <scope>NUCLEOTIDE SEQUENCE [LARGE SCALE GENOMIC DNA]</scope>
    <source>
        <strain evidence="10 11">7685027</strain>
    </source>
</reference>
<comment type="subcellular location">
    <subcellularLocation>
        <location evidence="1">Membrane</location>
        <topology evidence="1">Single-pass type II membrane protein</topology>
    </subcellularLocation>
</comment>
<sequence>MIDNDTPQEAYTRTGFDGKTYNLVFSDEFEKEGRTFFPGDDPFWTGVDLNYWPTGDLEWYDPAAITTKDGHLVITINQQEIHDLNFRSGMLQSWNQMCFQYSIYIEASVSLPGNNNVGGFWPGVWMMGNLGRPGYGATTDGTWPYSYDSCDYGTLANQTNPQGTGPEGALISGANDGPISYLPGQRMSSCTCKGEDHAGPDVTYGRGVPEIDVLEGQIDLTVNRGQVSQSAQFAPFDLGYEFLNTSKGAIQYDTDITIWNSYKGGTYQEAVSSLTYIDSDNYVGTSGKFGIYGFEMFSDPNNRNSGYITWVADGKKSWTMYPAAVGPLSSMNIGQRLISEEPMAMVINFGMSNNFQAIDLNHLTFPAEMHVDYMRVYQRSEGRMGCDPDDRPTAAYIKKHSNAYNNANLTTWDMAGYTMPKNSLIDSC</sequence>
<dbReference type="RefSeq" id="XP_064722986.1">
    <property type="nucleotide sequence ID" value="XM_064866914.1"/>
</dbReference>
<keyword evidence="7" id="KW-0325">Glycoprotein</keyword>
<comment type="similarity">
    <text evidence="2">Belongs to the SKN1/KRE6 family.</text>
</comment>
<keyword evidence="3" id="KW-0812">Transmembrane</keyword>
<dbReference type="PANTHER" id="PTHR31361">
    <property type="entry name" value="BETA-GLUCAN SYNTHESIS-ASSOCIATED PROTEIN KRE6-RELATED"/>
    <property type="match status" value="1"/>
</dbReference>
<name>A0ABZ2B2B0_9TREE</name>
<evidence type="ECO:0000256" key="1">
    <source>
        <dbReference type="ARBA" id="ARBA00004606"/>
    </source>
</evidence>
<accession>A0ABZ2B2B0</accession>
<evidence type="ECO:0000259" key="9">
    <source>
        <dbReference type="PROSITE" id="PS51762"/>
    </source>
</evidence>
<proteinExistence type="inferred from homology"/>
<keyword evidence="6" id="KW-0472">Membrane</keyword>
<evidence type="ECO:0000256" key="2">
    <source>
        <dbReference type="ARBA" id="ARBA00010962"/>
    </source>
</evidence>
<dbReference type="Proteomes" id="UP001432216">
    <property type="component" value="Chromosome 9"/>
</dbReference>
<dbReference type="Gene3D" id="2.60.120.200">
    <property type="match status" value="2"/>
</dbReference>
<dbReference type="Pfam" id="PF03935">
    <property type="entry name" value="SKN1_KRE6_Sbg1"/>
    <property type="match status" value="1"/>
</dbReference>
<evidence type="ECO:0000256" key="5">
    <source>
        <dbReference type="ARBA" id="ARBA00022989"/>
    </source>
</evidence>
<dbReference type="PANTHER" id="PTHR31361:SF15">
    <property type="entry name" value="GH16 DOMAIN-CONTAINING PROTEIN"/>
    <property type="match status" value="1"/>
</dbReference>